<protein>
    <submittedName>
        <fullName evidence="1">Uncharacterized protein</fullName>
    </submittedName>
</protein>
<reference evidence="1" key="1">
    <citation type="submission" date="2023-04" db="EMBL/GenBank/DDBJ databases">
        <title>Draft Genome sequencing of Naganishia species isolated from polar environments using Oxford Nanopore Technology.</title>
        <authorList>
            <person name="Leo P."/>
            <person name="Venkateswaran K."/>
        </authorList>
    </citation>
    <scope>NUCLEOTIDE SEQUENCE</scope>
    <source>
        <strain evidence="1">MNA-CCFEE 5262</strain>
    </source>
</reference>
<dbReference type="EMBL" id="JASBWS010000017">
    <property type="protein sequence ID" value="KAJ9111883.1"/>
    <property type="molecule type" value="Genomic_DNA"/>
</dbReference>
<organism evidence="1 2">
    <name type="scientific">Naganishia adeliensis</name>
    <dbReference type="NCBI Taxonomy" id="92952"/>
    <lineage>
        <taxon>Eukaryota</taxon>
        <taxon>Fungi</taxon>
        <taxon>Dikarya</taxon>
        <taxon>Basidiomycota</taxon>
        <taxon>Agaricomycotina</taxon>
        <taxon>Tremellomycetes</taxon>
        <taxon>Filobasidiales</taxon>
        <taxon>Filobasidiaceae</taxon>
        <taxon>Naganishia</taxon>
    </lineage>
</organism>
<evidence type="ECO:0000313" key="2">
    <source>
        <dbReference type="Proteomes" id="UP001230649"/>
    </source>
</evidence>
<comment type="caution">
    <text evidence="1">The sequence shown here is derived from an EMBL/GenBank/DDBJ whole genome shotgun (WGS) entry which is preliminary data.</text>
</comment>
<name>A0ACC2WK88_9TREE</name>
<evidence type="ECO:0000313" key="1">
    <source>
        <dbReference type="EMBL" id="KAJ9111883.1"/>
    </source>
</evidence>
<sequence>MDRNPAQAGTSLSPLKTFLAAASFSEQAPRNTPAQASPSIPTARVKEEKDAWERNLMAVMAMRGKLGGKSSSTLKTGRAVEVKSSLVEISQGIQEWKSASTTLQFLVKEVQQLSAKQNSSGEHNDQEKNGNDEKPISGTLLDKVCADMVQQAEEIHSKVSQQITDQTSGIGQDVVLIKEQLGMVQAELQSAAGNSEQLVQYNIELSKTQDTRLSEMAEIIAAMRELSQSLEKMVAKGAAAAEELSRQRNTGDSPTFKEATADKSTTTHQGITGEHLLNESDNNEDPERGKQKNATVNDDTINQAMQFLSEHLSNAIQEAINGKAEEVIVKYRESMETRLDGLEHKLDLLLSARETREAPSDPDTTPTSPQRGLGQQGNGHAGTEAYNSPLTYPSDWTSQSASASKTDATPQTTKILGAKQGGEIEVDACRATVGQQSEREVHEARMSSSGAKKRMLITFSSSDDEAEESVNVKRARPTSTRGTKSLTPPRNILDSVVLDSKPKSSSATVISTKPDNQRRRPAVDLSMKAPVVASRARRLNVSPELP</sequence>
<gene>
    <name evidence="1" type="ORF">QFC20_002471</name>
</gene>
<keyword evidence="2" id="KW-1185">Reference proteome</keyword>
<proteinExistence type="predicted"/>
<accession>A0ACC2WK88</accession>
<dbReference type="Proteomes" id="UP001230649">
    <property type="component" value="Unassembled WGS sequence"/>
</dbReference>